<proteinExistence type="predicted"/>
<protein>
    <submittedName>
        <fullName evidence="1">Uncharacterized protein</fullName>
    </submittedName>
</protein>
<sequence length="163" mass="19731">MSKITATSFAPCQNTVLFGQFNIGNWSHNRENWNHVKLKKKKKKKQQLQYLATKSEKRSRPLVVEDQTEPDYYSSRTFADIPLYESPWALFDHYLEDKSRVFKAMFPDEQRSKRLNEVLRRLEKEMEDKVNGRLLADYGKFKKERFIHSWIWRISKLWNGKRR</sequence>
<dbReference type="Proteomes" id="UP001164539">
    <property type="component" value="Chromosome 11"/>
</dbReference>
<keyword evidence="2" id="KW-1185">Reference proteome</keyword>
<accession>A0ACC1X7V0</accession>
<name>A0ACC1X7V0_MELAZ</name>
<reference evidence="1 2" key="1">
    <citation type="journal article" date="2023" name="Science">
        <title>Complex scaffold remodeling in plant triterpene biosynthesis.</title>
        <authorList>
            <person name="De La Pena R."/>
            <person name="Hodgson H."/>
            <person name="Liu J.C."/>
            <person name="Stephenson M.J."/>
            <person name="Martin A.C."/>
            <person name="Owen C."/>
            <person name="Harkess A."/>
            <person name="Leebens-Mack J."/>
            <person name="Jimenez L.E."/>
            <person name="Osbourn A."/>
            <person name="Sattely E.S."/>
        </authorList>
    </citation>
    <scope>NUCLEOTIDE SEQUENCE [LARGE SCALE GENOMIC DNA]</scope>
    <source>
        <strain evidence="2">cv. JPN11</strain>
        <tissue evidence="1">Leaf</tissue>
    </source>
</reference>
<evidence type="ECO:0000313" key="1">
    <source>
        <dbReference type="EMBL" id="KAJ4707407.1"/>
    </source>
</evidence>
<organism evidence="1 2">
    <name type="scientific">Melia azedarach</name>
    <name type="common">Chinaberry tree</name>
    <dbReference type="NCBI Taxonomy" id="155640"/>
    <lineage>
        <taxon>Eukaryota</taxon>
        <taxon>Viridiplantae</taxon>
        <taxon>Streptophyta</taxon>
        <taxon>Embryophyta</taxon>
        <taxon>Tracheophyta</taxon>
        <taxon>Spermatophyta</taxon>
        <taxon>Magnoliopsida</taxon>
        <taxon>eudicotyledons</taxon>
        <taxon>Gunneridae</taxon>
        <taxon>Pentapetalae</taxon>
        <taxon>rosids</taxon>
        <taxon>malvids</taxon>
        <taxon>Sapindales</taxon>
        <taxon>Meliaceae</taxon>
        <taxon>Melia</taxon>
    </lineage>
</organism>
<dbReference type="EMBL" id="CM051404">
    <property type="protein sequence ID" value="KAJ4707407.1"/>
    <property type="molecule type" value="Genomic_DNA"/>
</dbReference>
<evidence type="ECO:0000313" key="2">
    <source>
        <dbReference type="Proteomes" id="UP001164539"/>
    </source>
</evidence>
<comment type="caution">
    <text evidence="1">The sequence shown here is derived from an EMBL/GenBank/DDBJ whole genome shotgun (WGS) entry which is preliminary data.</text>
</comment>
<gene>
    <name evidence="1" type="ORF">OWV82_020931</name>
</gene>